<protein>
    <submittedName>
        <fullName evidence="2">Uncharacterized protein</fullName>
    </submittedName>
</protein>
<evidence type="ECO:0000256" key="1">
    <source>
        <dbReference type="SAM" id="SignalP"/>
    </source>
</evidence>
<feature type="signal peptide" evidence="1">
    <location>
        <begin position="1"/>
        <end position="18"/>
    </location>
</feature>
<comment type="caution">
    <text evidence="2">The sequence shown here is derived from an EMBL/GenBank/DDBJ whole genome shotgun (WGS) entry which is preliminary data.</text>
</comment>
<proteinExistence type="predicted"/>
<reference evidence="2" key="2">
    <citation type="submission" date="2020-11" db="EMBL/GenBank/DDBJ databases">
        <authorList>
            <person name="McCartney M.A."/>
            <person name="Auch B."/>
            <person name="Kono T."/>
            <person name="Mallez S."/>
            <person name="Becker A."/>
            <person name="Gohl D.M."/>
            <person name="Silverstein K.A.T."/>
            <person name="Koren S."/>
            <person name="Bechman K.B."/>
            <person name="Herman A."/>
            <person name="Abrahante J.E."/>
            <person name="Garbe J."/>
        </authorList>
    </citation>
    <scope>NUCLEOTIDE SEQUENCE</scope>
    <source>
        <strain evidence="2">Duluth1</strain>
        <tissue evidence="2">Whole animal</tissue>
    </source>
</reference>
<keyword evidence="3" id="KW-1185">Reference proteome</keyword>
<evidence type="ECO:0000313" key="3">
    <source>
        <dbReference type="Proteomes" id="UP000828390"/>
    </source>
</evidence>
<reference evidence="2" key="1">
    <citation type="journal article" date="2019" name="bioRxiv">
        <title>The Genome of the Zebra Mussel, Dreissena polymorpha: A Resource for Invasive Species Research.</title>
        <authorList>
            <person name="McCartney M.A."/>
            <person name="Auch B."/>
            <person name="Kono T."/>
            <person name="Mallez S."/>
            <person name="Zhang Y."/>
            <person name="Obille A."/>
            <person name="Becker A."/>
            <person name="Abrahante J.E."/>
            <person name="Garbe J."/>
            <person name="Badalamenti J.P."/>
            <person name="Herman A."/>
            <person name="Mangelson H."/>
            <person name="Liachko I."/>
            <person name="Sullivan S."/>
            <person name="Sone E.D."/>
            <person name="Koren S."/>
            <person name="Silverstein K.A.T."/>
            <person name="Beckman K.B."/>
            <person name="Gohl D.M."/>
        </authorList>
    </citation>
    <scope>NUCLEOTIDE SEQUENCE</scope>
    <source>
        <strain evidence="2">Duluth1</strain>
        <tissue evidence="2">Whole animal</tissue>
    </source>
</reference>
<dbReference type="EMBL" id="JAIWYP010000006">
    <property type="protein sequence ID" value="KAH3807470.1"/>
    <property type="molecule type" value="Genomic_DNA"/>
</dbReference>
<feature type="chain" id="PRO_5038470034" evidence="1">
    <location>
        <begin position="19"/>
        <end position="96"/>
    </location>
</feature>
<accession>A0A9D4JD89</accession>
<organism evidence="2 3">
    <name type="scientific">Dreissena polymorpha</name>
    <name type="common">Zebra mussel</name>
    <name type="synonym">Mytilus polymorpha</name>
    <dbReference type="NCBI Taxonomy" id="45954"/>
    <lineage>
        <taxon>Eukaryota</taxon>
        <taxon>Metazoa</taxon>
        <taxon>Spiralia</taxon>
        <taxon>Lophotrochozoa</taxon>
        <taxon>Mollusca</taxon>
        <taxon>Bivalvia</taxon>
        <taxon>Autobranchia</taxon>
        <taxon>Heteroconchia</taxon>
        <taxon>Euheterodonta</taxon>
        <taxon>Imparidentia</taxon>
        <taxon>Neoheterodontei</taxon>
        <taxon>Myida</taxon>
        <taxon>Dreissenoidea</taxon>
        <taxon>Dreissenidae</taxon>
        <taxon>Dreissena</taxon>
    </lineage>
</organism>
<gene>
    <name evidence="2" type="ORF">DPMN_135810</name>
</gene>
<name>A0A9D4JD89_DREPO</name>
<evidence type="ECO:0000313" key="2">
    <source>
        <dbReference type="EMBL" id="KAH3807470.1"/>
    </source>
</evidence>
<dbReference type="AlphaFoldDB" id="A0A9D4JD89"/>
<sequence>MKRFDRVLFNALNILVVAFETEPSCPVCLRNDYQARLLDRLLSDELDLKNMLQEIRETMSTVEAALNEMNEMATKTSEAIPLVDQESRSMKGNLWI</sequence>
<dbReference type="Proteomes" id="UP000828390">
    <property type="component" value="Unassembled WGS sequence"/>
</dbReference>
<keyword evidence="1" id="KW-0732">Signal</keyword>